<evidence type="ECO:0000256" key="3">
    <source>
        <dbReference type="ARBA" id="ARBA00007588"/>
    </source>
</evidence>
<dbReference type="Proteomes" id="UP001154860">
    <property type="component" value="Unassembled WGS sequence"/>
</dbReference>
<dbReference type="PANTHER" id="PTHR42802:SF1">
    <property type="entry name" value="L-ORNITHINE N(5)-MONOOXYGENASE"/>
    <property type="match status" value="1"/>
</dbReference>
<accession>A0A9X0Y9B3</accession>
<dbReference type="Gene3D" id="3.50.50.60">
    <property type="entry name" value="FAD/NAD(P)-binding domain"/>
    <property type="match status" value="1"/>
</dbReference>
<keyword evidence="7" id="KW-0560">Oxidoreductase</keyword>
<name>A0A9X0Y9B3_9PSED</name>
<keyword evidence="9" id="KW-1185">Reference proteome</keyword>
<dbReference type="EMBL" id="JAFHKJ010000028">
    <property type="protein sequence ID" value="MBN2975760.1"/>
    <property type="molecule type" value="Genomic_DNA"/>
</dbReference>
<dbReference type="PRINTS" id="PR00368">
    <property type="entry name" value="FADPNR"/>
</dbReference>
<dbReference type="GO" id="GO:0004497">
    <property type="term" value="F:monooxygenase activity"/>
    <property type="evidence" value="ECO:0007669"/>
    <property type="project" value="UniProtKB-KW"/>
</dbReference>
<keyword evidence="6" id="KW-0521">NADP</keyword>
<evidence type="ECO:0000256" key="4">
    <source>
        <dbReference type="ARBA" id="ARBA00022630"/>
    </source>
</evidence>
<reference evidence="8 9" key="1">
    <citation type="journal article" date="2021" name="Int. J. Syst. Evol. Microbiol.">
        <title>Pseudomonas lactucae sp. nov., a pathogen causing bacterial rot of lettuce in Japan.</title>
        <authorList>
            <person name="Sawada H."/>
            <person name="Fujikawa T."/>
            <person name="Satou M."/>
        </authorList>
    </citation>
    <scope>NUCLEOTIDE SEQUENCE [LARGE SCALE GENOMIC DNA]</scope>
    <source>
        <strain evidence="8 9">MAFF 301381</strain>
    </source>
</reference>
<dbReference type="AlphaFoldDB" id="A0A9X0Y9B3"/>
<comment type="cofactor">
    <cofactor evidence="1">
        <name>FAD</name>
        <dbReference type="ChEBI" id="CHEBI:57692"/>
    </cofactor>
</comment>
<evidence type="ECO:0000256" key="5">
    <source>
        <dbReference type="ARBA" id="ARBA00022827"/>
    </source>
</evidence>
<protein>
    <submittedName>
        <fullName evidence="8">SidA/IucD/PvdA family monooxygenase</fullName>
    </submittedName>
</protein>
<evidence type="ECO:0000256" key="1">
    <source>
        <dbReference type="ARBA" id="ARBA00001974"/>
    </source>
</evidence>
<evidence type="ECO:0000313" key="9">
    <source>
        <dbReference type="Proteomes" id="UP001154860"/>
    </source>
</evidence>
<proteinExistence type="inferred from homology"/>
<evidence type="ECO:0000313" key="8">
    <source>
        <dbReference type="EMBL" id="MBN2975760.1"/>
    </source>
</evidence>
<gene>
    <name evidence="8" type="ORF">JWR99_07100</name>
</gene>
<organism evidence="8 9">
    <name type="scientific">Pseudomonas lactucae</name>
    <dbReference type="NCBI Taxonomy" id="2813360"/>
    <lineage>
        <taxon>Bacteria</taxon>
        <taxon>Pseudomonadati</taxon>
        <taxon>Pseudomonadota</taxon>
        <taxon>Gammaproteobacteria</taxon>
        <taxon>Pseudomonadales</taxon>
        <taxon>Pseudomonadaceae</taxon>
        <taxon>Pseudomonas</taxon>
    </lineage>
</organism>
<keyword evidence="8" id="KW-0503">Monooxygenase</keyword>
<comment type="caution">
    <text evidence="8">The sequence shown here is derived from an EMBL/GenBank/DDBJ whole genome shotgun (WGS) entry which is preliminary data.</text>
</comment>
<sequence>MAGIGIGPANLSLAALAQPYPKKITAKFFERSGEFQWHSGMMVPEAMLQVHYLKDLVSLVDPSNPFSFLAYLAKKKQLLSFINANFDQVLRREFNQYYRWASSQLPSLQFNSDVRSVEFENGLFMLKGDHWVQPARNLVLGTGQQPLVPECAKPFVGDTLFHSSQYMTRSPSLQDKRVVIIGGGQTGAEIIQHLLSDTSALPASVTWVSRRWNFSPLDESPFTNELYTPQYSDHFFELPQHVRQPLLAEQKLASDGISQSLLQSIYRRMYELQNVLQHPCKIRLLPGRELTAIHQRHNHWSLAMIHGHSQVREELSADTAVLCTGYAYQVPECLAALESRITRREGEYVVKDDYSIAWDGPEGSAIYVQNAARSQRGIADPNLGLIPWRCAKIINSICGQALYDLVEPEAFVQWGASEVFDEVTDARLDRLSAVAN</sequence>
<comment type="pathway">
    <text evidence="2">Siderophore biosynthesis.</text>
</comment>
<dbReference type="InterPro" id="IPR036188">
    <property type="entry name" value="FAD/NAD-bd_sf"/>
</dbReference>
<comment type="similarity">
    <text evidence="3">Belongs to the lysine N(6)-hydroxylase/L-ornithine N(5)-oxygenase family.</text>
</comment>
<evidence type="ECO:0000256" key="7">
    <source>
        <dbReference type="ARBA" id="ARBA00023002"/>
    </source>
</evidence>
<keyword evidence="5" id="KW-0274">FAD</keyword>
<keyword evidence="4" id="KW-0285">Flavoprotein</keyword>
<dbReference type="InterPro" id="IPR025700">
    <property type="entry name" value="Lys/Orn_oxygenase"/>
</dbReference>
<dbReference type="SUPFAM" id="SSF51905">
    <property type="entry name" value="FAD/NAD(P)-binding domain"/>
    <property type="match status" value="1"/>
</dbReference>
<evidence type="ECO:0000256" key="2">
    <source>
        <dbReference type="ARBA" id="ARBA00004924"/>
    </source>
</evidence>
<dbReference type="Pfam" id="PF13434">
    <property type="entry name" value="Lys_Orn_oxgnase"/>
    <property type="match status" value="1"/>
</dbReference>
<dbReference type="PANTHER" id="PTHR42802">
    <property type="entry name" value="MONOOXYGENASE"/>
    <property type="match status" value="1"/>
</dbReference>
<evidence type="ECO:0000256" key="6">
    <source>
        <dbReference type="ARBA" id="ARBA00022857"/>
    </source>
</evidence>
<reference evidence="8 9" key="2">
    <citation type="journal article" date="2023" name="Plant Pathol.">
        <title>Dismantling and reorganizing Pseudomonas marginalis sensu#lato.</title>
        <authorList>
            <person name="Sawada H."/>
            <person name="Fujikawa T."/>
            <person name="Satou M."/>
        </authorList>
    </citation>
    <scope>NUCLEOTIDE SEQUENCE [LARGE SCALE GENOMIC DNA]</scope>
    <source>
        <strain evidence="8 9">MAFF 301381</strain>
    </source>
</reference>